<dbReference type="InterPro" id="IPR004360">
    <property type="entry name" value="Glyas_Fos-R_dOase_dom"/>
</dbReference>
<evidence type="ECO:0000313" key="4">
    <source>
        <dbReference type="Proteomes" id="UP000326202"/>
    </source>
</evidence>
<dbReference type="InterPro" id="IPR051332">
    <property type="entry name" value="Fosfomycin_Res_Enzymes"/>
</dbReference>
<keyword evidence="1" id="KW-0479">Metal-binding</keyword>
<dbReference type="PANTHER" id="PTHR36113">
    <property type="entry name" value="LYASE, PUTATIVE-RELATED-RELATED"/>
    <property type="match status" value="1"/>
</dbReference>
<reference evidence="3 4" key="1">
    <citation type="submission" date="2019-08" db="EMBL/GenBank/DDBJ databases">
        <title>Hyperibacter terrae gen. nov., sp. nov. and Hyperibacter viscosus sp. nov., two new members in the family Rhodospirillaceae isolated from the rhizosphere of Hypericum perforatum.</title>
        <authorList>
            <person name="Noviana Z."/>
        </authorList>
    </citation>
    <scope>NUCLEOTIDE SEQUENCE [LARGE SCALE GENOMIC DNA]</scope>
    <source>
        <strain evidence="3 4">R5913</strain>
    </source>
</reference>
<dbReference type="SUPFAM" id="SSF54593">
    <property type="entry name" value="Glyoxalase/Bleomycin resistance protein/Dihydroxybiphenyl dioxygenase"/>
    <property type="match status" value="1"/>
</dbReference>
<dbReference type="InterPro" id="IPR029068">
    <property type="entry name" value="Glyas_Bleomycin-R_OHBP_Dase"/>
</dbReference>
<organism evidence="3 4">
    <name type="scientific">Hypericibacter terrae</name>
    <dbReference type="NCBI Taxonomy" id="2602015"/>
    <lineage>
        <taxon>Bacteria</taxon>
        <taxon>Pseudomonadati</taxon>
        <taxon>Pseudomonadota</taxon>
        <taxon>Alphaproteobacteria</taxon>
        <taxon>Rhodospirillales</taxon>
        <taxon>Dongiaceae</taxon>
        <taxon>Hypericibacter</taxon>
    </lineage>
</organism>
<sequence length="138" mass="15479">MSLGTMNHLGITLSDLKRNEEKFYAPVLGFLGYEKVEDMDEMTLWFSAAHGCSINLWQAKTKAKQPHDRYAPGFHHFAFNADSREEIDRLHALLKKIGATVLDAPAEYSYVPGYYAVFFADPDGLKYELAHIPPGAIG</sequence>
<dbReference type="PANTHER" id="PTHR36113:SF6">
    <property type="entry name" value="FOSFOMYCIN RESISTANCE PROTEIN FOSX"/>
    <property type="match status" value="1"/>
</dbReference>
<keyword evidence="4" id="KW-1185">Reference proteome</keyword>
<evidence type="ECO:0000313" key="3">
    <source>
        <dbReference type="EMBL" id="QEX16065.1"/>
    </source>
</evidence>
<dbReference type="GO" id="GO:0046872">
    <property type="term" value="F:metal ion binding"/>
    <property type="evidence" value="ECO:0007669"/>
    <property type="project" value="UniProtKB-KW"/>
</dbReference>
<dbReference type="EMBL" id="CP042906">
    <property type="protein sequence ID" value="QEX16065.1"/>
    <property type="molecule type" value="Genomic_DNA"/>
</dbReference>
<dbReference type="AlphaFoldDB" id="A0A5J6MHQ5"/>
<dbReference type="Gene3D" id="3.10.180.10">
    <property type="entry name" value="2,3-Dihydroxybiphenyl 1,2-Dioxygenase, domain 1"/>
    <property type="match status" value="1"/>
</dbReference>
<dbReference type="Proteomes" id="UP000326202">
    <property type="component" value="Chromosome"/>
</dbReference>
<accession>A0A5J6MHQ5</accession>
<protein>
    <submittedName>
        <fullName evidence="3">Glyoxalase</fullName>
    </submittedName>
</protein>
<evidence type="ECO:0000256" key="1">
    <source>
        <dbReference type="ARBA" id="ARBA00022723"/>
    </source>
</evidence>
<gene>
    <name evidence="3" type="ORF">FRZ44_13570</name>
</gene>
<dbReference type="PROSITE" id="PS51819">
    <property type="entry name" value="VOC"/>
    <property type="match status" value="1"/>
</dbReference>
<dbReference type="Pfam" id="PF00903">
    <property type="entry name" value="Glyoxalase"/>
    <property type="match status" value="1"/>
</dbReference>
<dbReference type="RefSeq" id="WP_151176464.1">
    <property type="nucleotide sequence ID" value="NZ_CP042906.1"/>
</dbReference>
<feature type="domain" description="VOC" evidence="2">
    <location>
        <begin position="5"/>
        <end position="132"/>
    </location>
</feature>
<evidence type="ECO:0000259" key="2">
    <source>
        <dbReference type="PROSITE" id="PS51819"/>
    </source>
</evidence>
<dbReference type="InterPro" id="IPR037523">
    <property type="entry name" value="VOC_core"/>
</dbReference>
<proteinExistence type="predicted"/>
<name>A0A5J6MHQ5_9PROT</name>
<dbReference type="KEGG" id="htq:FRZ44_13570"/>
<dbReference type="OrthoDB" id="9807407at2"/>